<organism evidence="1 2">
    <name type="scientific">Pseudomonas graminis</name>
    <dbReference type="NCBI Taxonomy" id="158627"/>
    <lineage>
        <taxon>Bacteria</taxon>
        <taxon>Pseudomonadati</taxon>
        <taxon>Pseudomonadota</taxon>
        <taxon>Gammaproteobacteria</taxon>
        <taxon>Pseudomonadales</taxon>
        <taxon>Pseudomonadaceae</taxon>
        <taxon>Pseudomonas</taxon>
    </lineage>
</organism>
<dbReference type="AlphaFoldDB" id="A0A1I0JQE0"/>
<gene>
    <name evidence="1" type="ORF">SAMN05216197_1733</name>
</gene>
<reference evidence="1 2" key="1">
    <citation type="submission" date="2016-10" db="EMBL/GenBank/DDBJ databases">
        <authorList>
            <person name="de Groot N.N."/>
        </authorList>
    </citation>
    <scope>NUCLEOTIDE SEQUENCE [LARGE SCALE GENOMIC DNA]</scope>
    <source>
        <strain evidence="1 2">DSM 11363</strain>
    </source>
</reference>
<sequence>MLFDPIKTRFNGFSDAMLKWQLEAQYDPARPMGNVAKSDLSDVISAWLVGLHGEIAPVIRRSLQWIDKAIEVDEAFGPDINGHRTTLHWAKALGEWMDTGWNSEGEWGLARVYEEARWRYEKRPWSTHDIVKTGLDDYMAFAYQAGEHDEGFESGVEMYQRWNGKKEILLSGVLKPQDFGYALCLHRTTLQDFDEDELFRAGRKMLQANLQKTWLGGGQYIRAATWLKIVYWHNDETLTPLQTVLKAYEDMPKVPRPDFVSVG</sequence>
<protein>
    <submittedName>
        <fullName evidence="1">Uncharacterized protein</fullName>
    </submittedName>
</protein>
<dbReference type="Proteomes" id="UP000182332">
    <property type="component" value="Unassembled WGS sequence"/>
</dbReference>
<proteinExistence type="predicted"/>
<evidence type="ECO:0000313" key="1">
    <source>
        <dbReference type="EMBL" id="SEU12712.1"/>
    </source>
</evidence>
<accession>A0A1I0JQE0</accession>
<name>A0A1I0JQE0_9PSED</name>
<evidence type="ECO:0000313" key="2">
    <source>
        <dbReference type="Proteomes" id="UP000182332"/>
    </source>
</evidence>
<dbReference type="RefSeq" id="WP_074893686.1">
    <property type="nucleotide sequence ID" value="NZ_FOHW01000073.1"/>
</dbReference>
<dbReference type="OrthoDB" id="6717211at2"/>
<dbReference type="EMBL" id="FOHW01000073">
    <property type="protein sequence ID" value="SEU12712.1"/>
    <property type="molecule type" value="Genomic_DNA"/>
</dbReference>